<sequence length="647" mass="72372">MSFEPPDFSKISESIRKIIDSIVSSVRNNQWSDLLILVGTLLIFILIIDRFLFEKFITASLPKNYPFIFFSIELLIFITAIALKLFNLDRPLSPKSRKFLLLLVSGTVIAYVLAVIVGLRLSEPDYLPCPDGNRDCFSWGENVLITEKEKEGAFAALGTKDSPEEATRKESCRNNFDLKKNGTQSYGEKTQEGFDEAEDQFSQYIDGQKCPNDPEAHIYLNNAKAQRSEKDPIRIAVSVPISRSNYKGVFEAQETLRGIALAQYKVNDEDNGIDGRKLIVGIADDGFLENDNKEDDKTREIADFLVKRPILGVIGHSTSTATEHAGTIYQKNGVIAISPLSTAIRSPRASEPTENTVTLNDHVFRTASNDSIAVKQLFEYIVDNTKIKKIAIVHDDDTYSIGYKEILTNQFRKRDGYEVINGEPSNKDCDLSNDFMVDYCLKEVGKQAEALLLVPSSEKAKNKVVKTILKEASVPLFGSDSMYNPEVVKALKDVNKSIIIPVPWHRSNPNSELSRLQDDARKYFGSRAVNWNTAMAYDATLTLAHGLQAASETCSDWIKLTLNRFDTDSCLRSELKNVLSEPNFVVEWSAVEGGVIQFDKFGDRCAEETGKTDREGGYCGHSKNKIGVLVEAKNGNFFRIDLPNKKL</sequence>
<dbReference type="Gene3D" id="3.40.50.2300">
    <property type="match status" value="2"/>
</dbReference>
<reference evidence="5 6" key="1">
    <citation type="journal article" date="2019" name="Genome Biol. Evol.">
        <title>Day and night: Metabolic profiles and evolutionary relationships of six axenic non-marine cyanobacteria.</title>
        <authorList>
            <person name="Will S.E."/>
            <person name="Henke P."/>
            <person name="Boedeker C."/>
            <person name="Huang S."/>
            <person name="Brinkmann H."/>
            <person name="Rohde M."/>
            <person name="Jarek M."/>
            <person name="Friedl T."/>
            <person name="Seufert S."/>
            <person name="Schumacher M."/>
            <person name="Overmann J."/>
            <person name="Neumann-Schaal M."/>
            <person name="Petersen J."/>
        </authorList>
    </citation>
    <scope>NUCLEOTIDE SEQUENCE [LARGE SCALE GENOMIC DNA]</scope>
    <source>
        <strain evidence="5 6">SAG 39.79</strain>
    </source>
</reference>
<comment type="caution">
    <text evidence="5">The sequence shown here is derived from an EMBL/GenBank/DDBJ whole genome shotgun (WGS) entry which is preliminary data.</text>
</comment>
<comment type="similarity">
    <text evidence="1">Belongs to the leucine-binding protein family.</text>
</comment>
<dbReference type="PANTHER" id="PTHR30483:SF6">
    <property type="entry name" value="PERIPLASMIC BINDING PROTEIN OF ABC TRANSPORTER FOR NATURAL AMINO ACIDS"/>
    <property type="match status" value="1"/>
</dbReference>
<keyword evidence="3" id="KW-1133">Transmembrane helix</keyword>
<dbReference type="RefSeq" id="WP_106166817.1">
    <property type="nucleotide sequence ID" value="NZ_JAVKZF010000002.1"/>
</dbReference>
<dbReference type="CDD" id="cd06268">
    <property type="entry name" value="PBP1_ABC_transporter_LIVBP-like"/>
    <property type="match status" value="1"/>
</dbReference>
<dbReference type="InterPro" id="IPR051010">
    <property type="entry name" value="BCAA_transport"/>
</dbReference>
<proteinExistence type="inferred from homology"/>
<organism evidence="5 6">
    <name type="scientific">Chroococcidiopsis cubana SAG 39.79</name>
    <dbReference type="NCBI Taxonomy" id="388085"/>
    <lineage>
        <taxon>Bacteria</taxon>
        <taxon>Bacillati</taxon>
        <taxon>Cyanobacteriota</taxon>
        <taxon>Cyanophyceae</taxon>
        <taxon>Chroococcidiopsidales</taxon>
        <taxon>Chroococcidiopsidaceae</taxon>
        <taxon>Chroococcidiopsis</taxon>
    </lineage>
</organism>
<name>A0AB37UDY4_9CYAN</name>
<feature type="transmembrane region" description="Helical" evidence="3">
    <location>
        <begin position="34"/>
        <end position="53"/>
    </location>
</feature>
<dbReference type="SUPFAM" id="SSF53822">
    <property type="entry name" value="Periplasmic binding protein-like I"/>
    <property type="match status" value="1"/>
</dbReference>
<evidence type="ECO:0000256" key="1">
    <source>
        <dbReference type="ARBA" id="ARBA00010062"/>
    </source>
</evidence>
<keyword evidence="6" id="KW-1185">Reference proteome</keyword>
<dbReference type="AlphaFoldDB" id="A0AB37UDY4"/>
<dbReference type="EMBL" id="RSCK01000070">
    <property type="protein sequence ID" value="RUT06279.1"/>
    <property type="molecule type" value="Genomic_DNA"/>
</dbReference>
<feature type="transmembrane region" description="Helical" evidence="3">
    <location>
        <begin position="65"/>
        <end position="87"/>
    </location>
</feature>
<evidence type="ECO:0000256" key="3">
    <source>
        <dbReference type="SAM" id="Phobius"/>
    </source>
</evidence>
<keyword evidence="2" id="KW-0732">Signal</keyword>
<dbReference type="InterPro" id="IPR028081">
    <property type="entry name" value="Leu-bd"/>
</dbReference>
<dbReference type="InterPro" id="IPR028082">
    <property type="entry name" value="Peripla_BP_I"/>
</dbReference>
<dbReference type="Proteomes" id="UP000282574">
    <property type="component" value="Unassembled WGS sequence"/>
</dbReference>
<keyword evidence="3" id="KW-0812">Transmembrane</keyword>
<accession>A0AB37UDY4</accession>
<keyword evidence="3" id="KW-0472">Membrane</keyword>
<evidence type="ECO:0000313" key="6">
    <source>
        <dbReference type="Proteomes" id="UP000282574"/>
    </source>
</evidence>
<protein>
    <recommendedName>
        <fullName evidence="4">Leucine-binding protein domain-containing protein</fullName>
    </recommendedName>
</protein>
<dbReference type="Pfam" id="PF13458">
    <property type="entry name" value="Peripla_BP_6"/>
    <property type="match status" value="1"/>
</dbReference>
<evidence type="ECO:0000313" key="5">
    <source>
        <dbReference type="EMBL" id="RUT06279.1"/>
    </source>
</evidence>
<evidence type="ECO:0000256" key="2">
    <source>
        <dbReference type="ARBA" id="ARBA00022729"/>
    </source>
</evidence>
<gene>
    <name evidence="5" type="ORF">DSM107010_53370</name>
</gene>
<dbReference type="PANTHER" id="PTHR30483">
    <property type="entry name" value="LEUCINE-SPECIFIC-BINDING PROTEIN"/>
    <property type="match status" value="1"/>
</dbReference>
<feature type="transmembrane region" description="Helical" evidence="3">
    <location>
        <begin position="99"/>
        <end position="119"/>
    </location>
</feature>
<evidence type="ECO:0000259" key="4">
    <source>
        <dbReference type="Pfam" id="PF13458"/>
    </source>
</evidence>
<feature type="domain" description="Leucine-binding protein" evidence="4">
    <location>
        <begin position="232"/>
        <end position="553"/>
    </location>
</feature>